<name>A0A067PAY1_9AGAM</name>
<organism evidence="1 2">
    <name type="scientific">Jaapia argillacea MUCL 33604</name>
    <dbReference type="NCBI Taxonomy" id="933084"/>
    <lineage>
        <taxon>Eukaryota</taxon>
        <taxon>Fungi</taxon>
        <taxon>Dikarya</taxon>
        <taxon>Basidiomycota</taxon>
        <taxon>Agaricomycotina</taxon>
        <taxon>Agaricomycetes</taxon>
        <taxon>Agaricomycetidae</taxon>
        <taxon>Jaapiales</taxon>
        <taxon>Jaapiaceae</taxon>
        <taxon>Jaapia</taxon>
    </lineage>
</organism>
<reference evidence="2" key="1">
    <citation type="journal article" date="2014" name="Proc. Natl. Acad. Sci. U.S.A.">
        <title>Extensive sampling of basidiomycete genomes demonstrates inadequacy of the white-rot/brown-rot paradigm for wood decay fungi.</title>
        <authorList>
            <person name="Riley R."/>
            <person name="Salamov A.A."/>
            <person name="Brown D.W."/>
            <person name="Nagy L.G."/>
            <person name="Floudas D."/>
            <person name="Held B.W."/>
            <person name="Levasseur A."/>
            <person name="Lombard V."/>
            <person name="Morin E."/>
            <person name="Otillar R."/>
            <person name="Lindquist E.A."/>
            <person name="Sun H."/>
            <person name="LaButti K.M."/>
            <person name="Schmutz J."/>
            <person name="Jabbour D."/>
            <person name="Luo H."/>
            <person name="Baker S.E."/>
            <person name="Pisabarro A.G."/>
            <person name="Walton J.D."/>
            <person name="Blanchette R.A."/>
            <person name="Henrissat B."/>
            <person name="Martin F."/>
            <person name="Cullen D."/>
            <person name="Hibbett D.S."/>
            <person name="Grigoriev I.V."/>
        </authorList>
    </citation>
    <scope>NUCLEOTIDE SEQUENCE [LARGE SCALE GENOMIC DNA]</scope>
    <source>
        <strain evidence="2">MUCL 33604</strain>
    </source>
</reference>
<evidence type="ECO:0000313" key="2">
    <source>
        <dbReference type="Proteomes" id="UP000027265"/>
    </source>
</evidence>
<gene>
    <name evidence="1" type="ORF">JAAARDRAFT_211399</name>
</gene>
<evidence type="ECO:0000313" key="1">
    <source>
        <dbReference type="EMBL" id="KDQ50955.1"/>
    </source>
</evidence>
<dbReference type="Proteomes" id="UP000027265">
    <property type="component" value="Unassembled WGS sequence"/>
</dbReference>
<sequence>MTQRRSTLLDVSVVLVGAWTLSLRILPIPSQPTNSRIHNTVPALSVSLASIFKWPKLPTLVSLMMNGLKMSRCTNPFS</sequence>
<dbReference type="AlphaFoldDB" id="A0A067PAY1"/>
<proteinExistence type="predicted"/>
<accession>A0A067PAY1</accession>
<keyword evidence="2" id="KW-1185">Reference proteome</keyword>
<protein>
    <submittedName>
        <fullName evidence="1">Uncharacterized protein</fullName>
    </submittedName>
</protein>
<dbReference type="HOGENOM" id="CLU_2622366_0_0_1"/>
<dbReference type="InParanoid" id="A0A067PAY1"/>
<dbReference type="EMBL" id="KL197753">
    <property type="protein sequence ID" value="KDQ50955.1"/>
    <property type="molecule type" value="Genomic_DNA"/>
</dbReference>